<organism evidence="6 7">
    <name type="scientific">Thiomicrorhabdus xiamenensis</name>
    <dbReference type="NCBI Taxonomy" id="2739063"/>
    <lineage>
        <taxon>Bacteria</taxon>
        <taxon>Pseudomonadati</taxon>
        <taxon>Pseudomonadota</taxon>
        <taxon>Gammaproteobacteria</taxon>
        <taxon>Thiotrichales</taxon>
        <taxon>Piscirickettsiaceae</taxon>
        <taxon>Thiomicrorhabdus</taxon>
    </lineage>
</organism>
<dbReference type="GO" id="GO:0009279">
    <property type="term" value="C:cell outer membrane"/>
    <property type="evidence" value="ECO:0007669"/>
    <property type="project" value="TreeGrafter"/>
</dbReference>
<feature type="chain" id="PRO_5029068954" description="Lipopolysaccharide export system protein LptA" evidence="4">
    <location>
        <begin position="32"/>
        <end position="179"/>
    </location>
</feature>
<dbReference type="KEGG" id="txa:HQN79_09285"/>
<comment type="similarity">
    <text evidence="4">Belongs to the LptA family.</text>
</comment>
<feature type="domain" description="Organic solvent tolerance-like N-terminal" evidence="5">
    <location>
        <begin position="43"/>
        <end position="154"/>
    </location>
</feature>
<comment type="subcellular location">
    <subcellularLocation>
        <location evidence="4">Periplasm</location>
    </subcellularLocation>
</comment>
<dbReference type="PANTHER" id="PTHR36504">
    <property type="entry name" value="LIPOPOLYSACCHARIDE EXPORT SYSTEM PROTEIN LPTA"/>
    <property type="match status" value="1"/>
</dbReference>
<accession>A0A7D4NL23</accession>
<dbReference type="GO" id="GO:0001530">
    <property type="term" value="F:lipopolysaccharide binding"/>
    <property type="evidence" value="ECO:0007669"/>
    <property type="project" value="InterPro"/>
</dbReference>
<dbReference type="HAMAP" id="MF_01914">
    <property type="entry name" value="LPS_assembly_LptA"/>
    <property type="match status" value="1"/>
</dbReference>
<comment type="function">
    <text evidence="4">Involved in the assembly of lipopolysaccharide (LPS). Required for the translocation of LPS from the inner membrane to the outer membrane. May form a bridge between the inner membrane and the outer membrane, via interactions with LptC and LptD, thereby facilitating LPS transfer across the periplasm.</text>
</comment>
<name>A0A7D4NL23_9GAMM</name>
<reference evidence="6 7" key="1">
    <citation type="submission" date="2020-05" db="EMBL/GenBank/DDBJ databases">
        <title>Thiomicrorhabdus sediminis sp.nov. and Thiomicrorhabdus xiamenensis sp.nov., novel sulfur-oxidizing bacteria isolated from coastal sediment.</title>
        <authorList>
            <person name="Liu X."/>
        </authorList>
    </citation>
    <scope>NUCLEOTIDE SEQUENCE [LARGE SCALE GENOMIC DNA]</scope>
    <source>
        <strain evidence="6 7">G2</strain>
    </source>
</reference>
<dbReference type="GO" id="GO:0030288">
    <property type="term" value="C:outer membrane-bounded periplasmic space"/>
    <property type="evidence" value="ECO:0007669"/>
    <property type="project" value="TreeGrafter"/>
</dbReference>
<protein>
    <recommendedName>
        <fullName evidence="4">Lipopolysaccharide export system protein LptA</fullName>
    </recommendedName>
</protein>
<dbReference type="GO" id="GO:0043165">
    <property type="term" value="P:Gram-negative-bacterium-type cell outer membrane assembly"/>
    <property type="evidence" value="ECO:0007669"/>
    <property type="project" value="UniProtKB-UniRule"/>
</dbReference>
<evidence type="ECO:0000259" key="5">
    <source>
        <dbReference type="Pfam" id="PF03968"/>
    </source>
</evidence>
<gene>
    <name evidence="4 6" type="primary">lptA</name>
    <name evidence="6" type="ORF">HQN79_09285</name>
</gene>
<evidence type="ECO:0000313" key="7">
    <source>
        <dbReference type="Proteomes" id="UP000504724"/>
    </source>
</evidence>
<dbReference type="Pfam" id="PF03968">
    <property type="entry name" value="LptD_N"/>
    <property type="match status" value="1"/>
</dbReference>
<dbReference type="InterPro" id="IPR005653">
    <property type="entry name" value="OstA-like_N"/>
</dbReference>
<dbReference type="InterPro" id="IPR052037">
    <property type="entry name" value="LPS_export_LptA"/>
</dbReference>
<evidence type="ECO:0000256" key="4">
    <source>
        <dbReference type="HAMAP-Rule" id="MF_01914"/>
    </source>
</evidence>
<dbReference type="GO" id="GO:0015920">
    <property type="term" value="P:lipopolysaccharide transport"/>
    <property type="evidence" value="ECO:0007669"/>
    <property type="project" value="UniProtKB-UniRule"/>
</dbReference>
<keyword evidence="7" id="KW-1185">Reference proteome</keyword>
<sequence precursor="true">MPNAPHTFQHILNKLLLGGALCLFALTPLHAEERPSESQEPIKISADRLLVNEKQGVSRYQGNVLVNQGSLQLQGEQIEIVHPGNQLQKIEILGKPARFQRVDASTQNLTRGEAEKIIYQADKDILTFIGNARVEENGKHQISGSKLVYDLQKQTLQAQSDSQKQNRVEVILVPEQKNK</sequence>
<evidence type="ECO:0000313" key="6">
    <source>
        <dbReference type="EMBL" id="QKI89749.1"/>
    </source>
</evidence>
<dbReference type="AlphaFoldDB" id="A0A7D4NL23"/>
<dbReference type="NCBIfam" id="TIGR03002">
    <property type="entry name" value="outer_YhbN_LptA"/>
    <property type="match status" value="1"/>
</dbReference>
<dbReference type="GO" id="GO:0017089">
    <property type="term" value="F:glycolipid transfer activity"/>
    <property type="evidence" value="ECO:0007669"/>
    <property type="project" value="TreeGrafter"/>
</dbReference>
<evidence type="ECO:0000256" key="3">
    <source>
        <dbReference type="ARBA" id="ARBA00022764"/>
    </source>
</evidence>
<dbReference type="InterPro" id="IPR014340">
    <property type="entry name" value="LptA"/>
</dbReference>
<keyword evidence="3 4" id="KW-0574">Periplasm</keyword>
<comment type="subunit">
    <text evidence="4">Component of the lipopolysaccharide transport and assembly complex.</text>
</comment>
<proteinExistence type="inferred from homology"/>
<keyword evidence="2 4" id="KW-0732">Signal</keyword>
<evidence type="ECO:0000256" key="1">
    <source>
        <dbReference type="ARBA" id="ARBA00022448"/>
    </source>
</evidence>
<evidence type="ECO:0000256" key="2">
    <source>
        <dbReference type="ARBA" id="ARBA00022729"/>
    </source>
</evidence>
<dbReference type="EMBL" id="CP054020">
    <property type="protein sequence ID" value="QKI89749.1"/>
    <property type="molecule type" value="Genomic_DNA"/>
</dbReference>
<keyword evidence="1 4" id="KW-0813">Transport</keyword>
<dbReference type="RefSeq" id="WP_173285843.1">
    <property type="nucleotide sequence ID" value="NZ_CP054020.1"/>
</dbReference>
<dbReference type="PANTHER" id="PTHR36504:SF1">
    <property type="entry name" value="LIPOPOLYSACCHARIDE EXPORT SYSTEM PROTEIN LPTA"/>
    <property type="match status" value="1"/>
</dbReference>
<feature type="signal peptide" evidence="4">
    <location>
        <begin position="1"/>
        <end position="31"/>
    </location>
</feature>
<dbReference type="Gene3D" id="2.60.450.10">
    <property type="entry name" value="Lipopolysaccharide (LPS) transport protein A like domain"/>
    <property type="match status" value="1"/>
</dbReference>
<dbReference type="Proteomes" id="UP000504724">
    <property type="component" value="Chromosome"/>
</dbReference>